<organism evidence="1 2">
    <name type="scientific">Candidatus Chromulinivorax destructor</name>
    <dbReference type="NCBI Taxonomy" id="2066483"/>
    <lineage>
        <taxon>Bacteria</taxon>
        <taxon>Candidatus Babelota</taxon>
        <taxon>Candidatus Babeliae</taxon>
        <taxon>Candidatus Babeliales</taxon>
        <taxon>Candidatus Chromulinivoraceae</taxon>
        <taxon>Candidatus Chromulinivorax</taxon>
    </lineage>
</organism>
<dbReference type="AlphaFoldDB" id="A0A345ZCV1"/>
<evidence type="ECO:0000313" key="1">
    <source>
        <dbReference type="EMBL" id="AXK61118.1"/>
    </source>
</evidence>
<evidence type="ECO:0000313" key="2">
    <source>
        <dbReference type="Proteomes" id="UP000254834"/>
    </source>
</evidence>
<accession>A0A345ZCV1</accession>
<keyword evidence="2" id="KW-1185">Reference proteome</keyword>
<sequence>MVCVLFNFFGTHTVSASQNFGSVTKQHEFLYKQACLEELREGVKDHAKKLSVGQEVMYAVARCLMPVAIETIIKTSHEKITPSELKRHKACAVEIAQFYNKTRRQDEVTQQAEIEKFVDRYMECSQLAQSRTFKL</sequence>
<dbReference type="Proteomes" id="UP000254834">
    <property type="component" value="Chromosome"/>
</dbReference>
<name>A0A345ZCV1_9BACT</name>
<dbReference type="EMBL" id="CP025544">
    <property type="protein sequence ID" value="AXK61118.1"/>
    <property type="molecule type" value="Genomic_DNA"/>
</dbReference>
<gene>
    <name evidence="1" type="ORF">C0J27_05295</name>
</gene>
<proteinExistence type="predicted"/>
<dbReference type="KEGG" id="cdes:C0J27_05295"/>
<reference evidence="1 2" key="1">
    <citation type="submission" date="2017-12" db="EMBL/GenBank/DDBJ databases">
        <title>Chromulinavorax destructans is a abundant pathogen of dominant heterotrophic picoflagllates.</title>
        <authorList>
            <person name="Deeg C.M."/>
            <person name="Zimmer M."/>
            <person name="Suttle C.A."/>
        </authorList>
    </citation>
    <scope>NUCLEOTIDE SEQUENCE [LARGE SCALE GENOMIC DNA]</scope>
    <source>
        <strain evidence="1 2">SeV1</strain>
    </source>
</reference>
<protein>
    <submittedName>
        <fullName evidence="1">Uncharacterized protein</fullName>
    </submittedName>
</protein>